<dbReference type="EMBL" id="JAEFBJ010000011">
    <property type="protein sequence ID" value="KAG7556509.1"/>
    <property type="molecule type" value="Genomic_DNA"/>
</dbReference>
<dbReference type="Proteomes" id="UP000694251">
    <property type="component" value="Chromosome 11"/>
</dbReference>
<sequence length="109" mass="12083">LLPSQIEIFQTKTKVIRRRRQNKLSPIRTPPELPVSLPESSPQVEDPPSETSTPPAKVEKNEIQSLTSEHINNSKLVPPHILTSPSSFQGFNFLHFELGSSCSASIVVL</sequence>
<protein>
    <submittedName>
        <fullName evidence="2">Uncharacterized protein</fullName>
    </submittedName>
</protein>
<evidence type="ECO:0000313" key="2">
    <source>
        <dbReference type="EMBL" id="KAG7556509.1"/>
    </source>
</evidence>
<gene>
    <name evidence="2" type="ORF">ISN44_As11g025350</name>
</gene>
<name>A0A8T1ZBR9_ARASU</name>
<feature type="region of interest" description="Disordered" evidence="1">
    <location>
        <begin position="19"/>
        <end position="61"/>
    </location>
</feature>
<feature type="compositionally biased region" description="Low complexity" evidence="1">
    <location>
        <begin position="34"/>
        <end position="44"/>
    </location>
</feature>
<dbReference type="AlphaFoldDB" id="A0A8T1ZBR9"/>
<keyword evidence="3" id="KW-1185">Reference proteome</keyword>
<organism evidence="2 3">
    <name type="scientific">Arabidopsis suecica</name>
    <name type="common">Swedish thale-cress</name>
    <name type="synonym">Cardaminopsis suecica</name>
    <dbReference type="NCBI Taxonomy" id="45249"/>
    <lineage>
        <taxon>Eukaryota</taxon>
        <taxon>Viridiplantae</taxon>
        <taxon>Streptophyta</taxon>
        <taxon>Embryophyta</taxon>
        <taxon>Tracheophyta</taxon>
        <taxon>Spermatophyta</taxon>
        <taxon>Magnoliopsida</taxon>
        <taxon>eudicotyledons</taxon>
        <taxon>Gunneridae</taxon>
        <taxon>Pentapetalae</taxon>
        <taxon>rosids</taxon>
        <taxon>malvids</taxon>
        <taxon>Brassicales</taxon>
        <taxon>Brassicaceae</taxon>
        <taxon>Camelineae</taxon>
        <taxon>Arabidopsis</taxon>
    </lineage>
</organism>
<accession>A0A8T1ZBR9</accession>
<evidence type="ECO:0000256" key="1">
    <source>
        <dbReference type="SAM" id="MobiDB-lite"/>
    </source>
</evidence>
<reference evidence="2 3" key="1">
    <citation type="submission" date="2020-12" db="EMBL/GenBank/DDBJ databases">
        <title>Concerted genomic and epigenomic changes stabilize Arabidopsis allopolyploids.</title>
        <authorList>
            <person name="Chen Z."/>
        </authorList>
    </citation>
    <scope>NUCLEOTIDE SEQUENCE [LARGE SCALE GENOMIC DNA]</scope>
    <source>
        <strain evidence="2">As9502</strain>
        <tissue evidence="2">Leaf</tissue>
    </source>
</reference>
<evidence type="ECO:0000313" key="3">
    <source>
        <dbReference type="Proteomes" id="UP000694251"/>
    </source>
</evidence>
<proteinExistence type="predicted"/>
<feature type="non-terminal residue" evidence="2">
    <location>
        <position position="1"/>
    </location>
</feature>
<comment type="caution">
    <text evidence="2">The sequence shown here is derived from an EMBL/GenBank/DDBJ whole genome shotgun (WGS) entry which is preliminary data.</text>
</comment>